<gene>
    <name evidence="1" type="ORF">SIK69_21720</name>
</gene>
<protein>
    <submittedName>
        <fullName evidence="1">Uncharacterized protein</fullName>
    </submittedName>
</protein>
<proteinExistence type="predicted"/>
<evidence type="ECO:0000313" key="2">
    <source>
        <dbReference type="Proteomes" id="UP001275664"/>
    </source>
</evidence>
<dbReference type="EMBL" id="JAWXRD010000040">
    <property type="protein sequence ID" value="MDX6042813.1"/>
    <property type="molecule type" value="Genomic_DNA"/>
</dbReference>
<keyword evidence="2" id="KW-1185">Reference proteome</keyword>
<sequence>MGKNGFDPAIKHGVQQFEHLGQWATVCYWRYSLDEFSYGDRVFFQNQQGTYWLGTIERDCFVFILETPLCSVLEGLHYLSTENAVYKQHDEDGWFCEQGELPF</sequence>
<accession>A0ABU4QU45</accession>
<dbReference type="RefSeq" id="WP_319787086.1">
    <property type="nucleotide sequence ID" value="NZ_JAWXRD010000040.1"/>
</dbReference>
<reference evidence="1 2" key="1">
    <citation type="submission" date="2023-11" db="EMBL/GenBank/DDBJ databases">
        <title>Scandinavium wanjuensis sp. nov., isolated from lettuce South Korea.</title>
        <authorList>
            <person name="Park J."/>
            <person name="Park S."/>
            <person name="Oh K.K."/>
            <person name="Cho G.S."/>
            <person name="Franz C.M.A.P."/>
        </authorList>
    </citation>
    <scope>NUCLEOTIDE SEQUENCE [LARGE SCALE GENOMIC DNA]</scope>
    <source>
        <strain evidence="1 2">V105_6</strain>
    </source>
</reference>
<name>A0ABU4QU45_9ENTR</name>
<dbReference type="Proteomes" id="UP001275664">
    <property type="component" value="Unassembled WGS sequence"/>
</dbReference>
<comment type="caution">
    <text evidence="1">The sequence shown here is derived from an EMBL/GenBank/DDBJ whole genome shotgun (WGS) entry which is preliminary data.</text>
</comment>
<evidence type="ECO:0000313" key="1">
    <source>
        <dbReference type="EMBL" id="MDX6042813.1"/>
    </source>
</evidence>
<organism evidence="1 2">
    <name type="scientific">Scandinavium lactucae</name>
    <dbReference type="NCBI Taxonomy" id="3095028"/>
    <lineage>
        <taxon>Bacteria</taxon>
        <taxon>Pseudomonadati</taxon>
        <taxon>Pseudomonadota</taxon>
        <taxon>Gammaproteobacteria</taxon>
        <taxon>Enterobacterales</taxon>
        <taxon>Enterobacteriaceae</taxon>
        <taxon>Scandinavium</taxon>
    </lineage>
</organism>